<evidence type="ECO:0000313" key="8">
    <source>
        <dbReference type="Proteomes" id="UP000285820"/>
    </source>
</evidence>
<reference evidence="6" key="2">
    <citation type="submission" date="2015-05" db="EMBL/GenBank/DDBJ databases">
        <authorList>
            <consortium name="Pathogen Informatics"/>
        </authorList>
    </citation>
    <scope>NUCLEOTIDE SEQUENCE [LARGE SCALE GENOMIC DNA]</scope>
    <source>
        <strain evidence="4 7">2789STDY5608887</strain>
        <strain evidence="6">L1-83</strain>
    </source>
</reference>
<dbReference type="OrthoDB" id="9811121at2"/>
<dbReference type="Gene3D" id="3.60.110.10">
    <property type="entry name" value="Carbon-nitrogen hydrolase"/>
    <property type="match status" value="1"/>
</dbReference>
<dbReference type="PANTHER" id="PTHR43674:SF15">
    <property type="entry name" value="FORMAMIDASE"/>
    <property type="match status" value="1"/>
</dbReference>
<dbReference type="CDD" id="cd07197">
    <property type="entry name" value="nitrilase"/>
    <property type="match status" value="1"/>
</dbReference>
<evidence type="ECO:0000313" key="6">
    <source>
        <dbReference type="Proteomes" id="UP000049828"/>
    </source>
</evidence>
<accession>A0A0M6WRV0</accession>
<dbReference type="Proteomes" id="UP000049828">
    <property type="component" value="Unassembled WGS sequence"/>
</dbReference>
<evidence type="ECO:0000313" key="3">
    <source>
        <dbReference type="EMBL" id="CRL39803.1"/>
    </source>
</evidence>
<dbReference type="STRING" id="360807.ERS852392_01715"/>
<dbReference type="InterPro" id="IPR050345">
    <property type="entry name" value="Aliph_Amidase/BUP"/>
</dbReference>
<name>A0A0M6WRV0_9FIRM</name>
<reference evidence="3" key="1">
    <citation type="submission" date="2015-05" db="EMBL/GenBank/DDBJ databases">
        <authorList>
            <person name="Wang D.B."/>
            <person name="Wang M."/>
        </authorList>
    </citation>
    <scope>NUCLEOTIDE SEQUENCE [LARGE SCALE GENOMIC DNA]</scope>
    <source>
        <strain evidence="3">L1-83</strain>
    </source>
</reference>
<dbReference type="Pfam" id="PF00795">
    <property type="entry name" value="CN_hydrolase"/>
    <property type="match status" value="1"/>
</dbReference>
<dbReference type="InterPro" id="IPR036526">
    <property type="entry name" value="C-N_Hydrolase_sf"/>
</dbReference>
<dbReference type="SUPFAM" id="SSF56317">
    <property type="entry name" value="Carbon-nitrogen hydrolase"/>
    <property type="match status" value="1"/>
</dbReference>
<dbReference type="Proteomes" id="UP000095453">
    <property type="component" value="Unassembled WGS sequence"/>
</dbReference>
<dbReference type="AlphaFoldDB" id="A0A0M6WRV0"/>
<dbReference type="PANTHER" id="PTHR43674">
    <property type="entry name" value="NITRILASE C965.09-RELATED"/>
    <property type="match status" value="1"/>
</dbReference>
<organism evidence="3 6">
    <name type="scientific">Roseburia inulinivorans</name>
    <dbReference type="NCBI Taxonomy" id="360807"/>
    <lineage>
        <taxon>Bacteria</taxon>
        <taxon>Bacillati</taxon>
        <taxon>Bacillota</taxon>
        <taxon>Clostridia</taxon>
        <taxon>Lachnospirales</taxon>
        <taxon>Lachnospiraceae</taxon>
        <taxon>Roseburia</taxon>
    </lineage>
</organism>
<evidence type="ECO:0000313" key="5">
    <source>
        <dbReference type="EMBL" id="RGR66376.1"/>
    </source>
</evidence>
<dbReference type="EC" id="3.5.1.100" evidence="4"/>
<evidence type="ECO:0000256" key="1">
    <source>
        <dbReference type="ARBA" id="ARBA00022801"/>
    </source>
</evidence>
<gene>
    <name evidence="4" type="primary">ramA</name>
    <name evidence="5" type="ORF">DWY29_13250</name>
    <name evidence="4" type="ORF">ERS852444_02977</name>
    <name evidence="3" type="ORF">RIL183_25871</name>
</gene>
<dbReference type="GO" id="GO:0050126">
    <property type="term" value="F:N-carbamoylputrescine amidase activity"/>
    <property type="evidence" value="ECO:0007669"/>
    <property type="project" value="TreeGrafter"/>
</dbReference>
<keyword evidence="1 4" id="KW-0378">Hydrolase</keyword>
<dbReference type="PROSITE" id="PS50263">
    <property type="entry name" value="CN_HYDROLASE"/>
    <property type="match status" value="1"/>
</dbReference>
<dbReference type="RefSeq" id="WP_082424494.1">
    <property type="nucleotide sequence ID" value="NZ_CATWND010000037.1"/>
</dbReference>
<protein>
    <submittedName>
        <fullName evidence="4">(R)-stereoselective amidase</fullName>
        <ecNumber evidence="4">3.5.1.100</ecNumber>
    </submittedName>
    <submittedName>
        <fullName evidence="5">Carbon-nitrogen hydrolase family protein</fullName>
    </submittedName>
</protein>
<proteinExistence type="predicted"/>
<dbReference type="EMBL" id="CVRS01000079">
    <property type="protein sequence ID" value="CRL39803.1"/>
    <property type="molecule type" value="Genomic_DNA"/>
</dbReference>
<dbReference type="EMBL" id="CYXX01000030">
    <property type="protein sequence ID" value="CUN26851.1"/>
    <property type="molecule type" value="Genomic_DNA"/>
</dbReference>
<dbReference type="GO" id="GO:0033388">
    <property type="term" value="P:putrescine biosynthetic process from arginine"/>
    <property type="evidence" value="ECO:0007669"/>
    <property type="project" value="TreeGrafter"/>
</dbReference>
<evidence type="ECO:0000313" key="7">
    <source>
        <dbReference type="Proteomes" id="UP000095453"/>
    </source>
</evidence>
<dbReference type="EMBL" id="QRUN01000023">
    <property type="protein sequence ID" value="RGR66376.1"/>
    <property type="molecule type" value="Genomic_DNA"/>
</dbReference>
<evidence type="ECO:0000313" key="4">
    <source>
        <dbReference type="EMBL" id="CUN26851.1"/>
    </source>
</evidence>
<feature type="domain" description="CN hydrolase" evidence="2">
    <location>
        <begin position="3"/>
        <end position="246"/>
    </location>
</feature>
<dbReference type="InterPro" id="IPR003010">
    <property type="entry name" value="C-N_Hydrolase"/>
</dbReference>
<reference evidence="5 8" key="3">
    <citation type="submission" date="2018-08" db="EMBL/GenBank/DDBJ databases">
        <title>A genome reference for cultivated species of the human gut microbiota.</title>
        <authorList>
            <person name="Zou Y."/>
            <person name="Xue W."/>
            <person name="Luo G."/>
        </authorList>
    </citation>
    <scope>NUCLEOTIDE SEQUENCE [LARGE SCALE GENOMIC DNA]</scope>
    <source>
        <strain evidence="5 8">AF24-4</strain>
    </source>
</reference>
<evidence type="ECO:0000259" key="2">
    <source>
        <dbReference type="PROSITE" id="PS50263"/>
    </source>
</evidence>
<keyword evidence="6" id="KW-1185">Reference proteome</keyword>
<sequence length="246" mass="27724">MQMKIALAAVGFYERDIEHNRNKIIKCLKENSGKVDLILFGETFLQGFEALGWKYETDQHMALSVSDSNIQTIQKAAEENALAVSFGFLEKAGNKIYSSQLTIGADGNILNLFRRVSKGWRESFTDEHYAEGDMFTKFEYLGNTFSIGLCGDLWDEKNVMQIKKLRADVVLWPVYTDFSAKEWNKEMKYEYAAQSKKIGRQVLLVNSVCLSGNEEELAKGGAVCFLDGQIKEELPAGKEGVLMVQV</sequence>
<dbReference type="Proteomes" id="UP000285820">
    <property type="component" value="Unassembled WGS sequence"/>
</dbReference>